<dbReference type="AlphaFoldDB" id="A0A5B6VXD4"/>
<dbReference type="InterPro" id="IPR005162">
    <property type="entry name" value="Retrotrans_gag_dom"/>
</dbReference>
<dbReference type="OrthoDB" id="1433902at2759"/>
<feature type="region of interest" description="Disordered" evidence="1">
    <location>
        <begin position="60"/>
        <end position="79"/>
    </location>
</feature>
<evidence type="ECO:0000313" key="3">
    <source>
        <dbReference type="EMBL" id="KAA3473696.1"/>
    </source>
</evidence>
<feature type="region of interest" description="Disordered" evidence="1">
    <location>
        <begin position="1"/>
        <end position="40"/>
    </location>
</feature>
<name>A0A5B6VXD4_9ROSI</name>
<keyword evidence="4" id="KW-1185">Reference proteome</keyword>
<feature type="compositionally biased region" description="Basic and acidic residues" evidence="1">
    <location>
        <begin position="1"/>
        <end position="10"/>
    </location>
</feature>
<feature type="domain" description="Retrotransposon gag" evidence="2">
    <location>
        <begin position="137"/>
        <end position="201"/>
    </location>
</feature>
<evidence type="ECO:0000313" key="4">
    <source>
        <dbReference type="Proteomes" id="UP000325315"/>
    </source>
</evidence>
<sequence>MDIDPERAVADDVESVVPDRARGSAPVDSRPVSSSHEGGTKQAFYQMMNEWFAQFIQNNPAVHQSPPPNNPTPIPSAPPMIDPMRSSRHPVDKIRKFGAEEFKANDDDDGERAEMCLDNTIRVLDELSCTPDECLKCAISLLRDTAYHWWNTLVSVVPKEKVTWDFFQNKFRKKYISQRFIDQKRKEFLELKQGRITVKNMKENLSGSADMLESVFPSKPLCVKDLKMA</sequence>
<dbReference type="PANTHER" id="PTHR34482:SF36">
    <property type="entry name" value="RETROTRANSPOSON GAG DOMAIN-CONTAINING PROTEIN"/>
    <property type="match status" value="1"/>
</dbReference>
<dbReference type="Proteomes" id="UP000325315">
    <property type="component" value="Unassembled WGS sequence"/>
</dbReference>
<accession>A0A5B6VXD4</accession>
<organism evidence="3 4">
    <name type="scientific">Gossypium australe</name>
    <dbReference type="NCBI Taxonomy" id="47621"/>
    <lineage>
        <taxon>Eukaryota</taxon>
        <taxon>Viridiplantae</taxon>
        <taxon>Streptophyta</taxon>
        <taxon>Embryophyta</taxon>
        <taxon>Tracheophyta</taxon>
        <taxon>Spermatophyta</taxon>
        <taxon>Magnoliopsida</taxon>
        <taxon>eudicotyledons</taxon>
        <taxon>Gunneridae</taxon>
        <taxon>Pentapetalae</taxon>
        <taxon>rosids</taxon>
        <taxon>malvids</taxon>
        <taxon>Malvales</taxon>
        <taxon>Malvaceae</taxon>
        <taxon>Malvoideae</taxon>
        <taxon>Gossypium</taxon>
    </lineage>
</organism>
<evidence type="ECO:0000256" key="1">
    <source>
        <dbReference type="SAM" id="MobiDB-lite"/>
    </source>
</evidence>
<proteinExistence type="predicted"/>
<gene>
    <name evidence="3" type="ORF">EPI10_024056</name>
</gene>
<protein>
    <submittedName>
        <fullName evidence="3">Protein MCM10</fullName>
    </submittedName>
</protein>
<dbReference type="EMBL" id="SMMG02000005">
    <property type="protein sequence ID" value="KAA3473696.1"/>
    <property type="molecule type" value="Genomic_DNA"/>
</dbReference>
<feature type="compositionally biased region" description="Pro residues" evidence="1">
    <location>
        <begin position="65"/>
        <end position="79"/>
    </location>
</feature>
<evidence type="ECO:0000259" key="2">
    <source>
        <dbReference type="Pfam" id="PF03732"/>
    </source>
</evidence>
<comment type="caution">
    <text evidence="3">The sequence shown here is derived from an EMBL/GenBank/DDBJ whole genome shotgun (WGS) entry which is preliminary data.</text>
</comment>
<dbReference type="PANTHER" id="PTHR34482">
    <property type="entry name" value="DNA DAMAGE-INDUCIBLE PROTEIN 1-LIKE"/>
    <property type="match status" value="1"/>
</dbReference>
<dbReference type="Pfam" id="PF03732">
    <property type="entry name" value="Retrotrans_gag"/>
    <property type="match status" value="1"/>
</dbReference>
<reference evidence="4" key="1">
    <citation type="journal article" date="2019" name="Plant Biotechnol. J.">
        <title>Genome sequencing of the Australian wild diploid species Gossypium australe highlights disease resistance and delayed gland morphogenesis.</title>
        <authorList>
            <person name="Cai Y."/>
            <person name="Cai X."/>
            <person name="Wang Q."/>
            <person name="Wang P."/>
            <person name="Zhang Y."/>
            <person name="Cai C."/>
            <person name="Xu Y."/>
            <person name="Wang K."/>
            <person name="Zhou Z."/>
            <person name="Wang C."/>
            <person name="Geng S."/>
            <person name="Li B."/>
            <person name="Dong Q."/>
            <person name="Hou Y."/>
            <person name="Wang H."/>
            <person name="Ai P."/>
            <person name="Liu Z."/>
            <person name="Yi F."/>
            <person name="Sun M."/>
            <person name="An G."/>
            <person name="Cheng J."/>
            <person name="Zhang Y."/>
            <person name="Shi Q."/>
            <person name="Xie Y."/>
            <person name="Shi X."/>
            <person name="Chang Y."/>
            <person name="Huang F."/>
            <person name="Chen Y."/>
            <person name="Hong S."/>
            <person name="Mi L."/>
            <person name="Sun Q."/>
            <person name="Zhang L."/>
            <person name="Zhou B."/>
            <person name="Peng R."/>
            <person name="Zhang X."/>
            <person name="Liu F."/>
        </authorList>
    </citation>
    <scope>NUCLEOTIDE SEQUENCE [LARGE SCALE GENOMIC DNA]</scope>
    <source>
        <strain evidence="4">cv. PA1801</strain>
    </source>
</reference>